<evidence type="ECO:0008006" key="3">
    <source>
        <dbReference type="Google" id="ProtNLM"/>
    </source>
</evidence>
<keyword evidence="2" id="KW-1185">Reference proteome</keyword>
<sequence length="161" mass="18514">MKKIDTVKKIIYLCCCICIMCGCTKSKTMDKVQYTCTQINDDSTTTVVSTYQNNEMINIEQKFKIPYSAYAEDKEEFIYKMTNDIENHTENEGQTFEFMPFDDSFELSVAVDFEKVDNVIPLDTSYISMIISVDTLECEDEFINALKKGGYTCESTNESDK</sequence>
<protein>
    <recommendedName>
        <fullName evidence="3">DUF1307 domain-containing protein</fullName>
    </recommendedName>
</protein>
<evidence type="ECO:0000313" key="1">
    <source>
        <dbReference type="EMBL" id="TDW20593.1"/>
    </source>
</evidence>
<gene>
    <name evidence="1" type="ORF">EDD63_1115</name>
</gene>
<dbReference type="PROSITE" id="PS51257">
    <property type="entry name" value="PROKAR_LIPOPROTEIN"/>
    <property type="match status" value="1"/>
</dbReference>
<comment type="caution">
    <text evidence="1">The sequence shown here is derived from an EMBL/GenBank/DDBJ whole genome shotgun (WGS) entry which is preliminary data.</text>
</comment>
<dbReference type="AlphaFoldDB" id="A0A4R7ZRJ9"/>
<dbReference type="SUPFAM" id="SSF160704">
    <property type="entry name" value="YehR-like"/>
    <property type="match status" value="1"/>
</dbReference>
<organism evidence="1 2">
    <name type="scientific">Breznakia blatticola</name>
    <dbReference type="NCBI Taxonomy" id="1754012"/>
    <lineage>
        <taxon>Bacteria</taxon>
        <taxon>Bacillati</taxon>
        <taxon>Bacillota</taxon>
        <taxon>Erysipelotrichia</taxon>
        <taxon>Erysipelotrichales</taxon>
        <taxon>Erysipelotrichaceae</taxon>
        <taxon>Breznakia</taxon>
    </lineage>
</organism>
<accession>A0A4R7ZRJ9</accession>
<dbReference type="RefSeq" id="WP_134168938.1">
    <property type="nucleotide sequence ID" value="NZ_SODD01000011.1"/>
</dbReference>
<dbReference type="EMBL" id="SODD01000011">
    <property type="protein sequence ID" value="TDW20593.1"/>
    <property type="molecule type" value="Genomic_DNA"/>
</dbReference>
<dbReference type="InterPro" id="IPR036699">
    <property type="entry name" value="YehR-like_sf"/>
</dbReference>
<evidence type="ECO:0000313" key="2">
    <source>
        <dbReference type="Proteomes" id="UP000294743"/>
    </source>
</evidence>
<reference evidence="1 2" key="1">
    <citation type="submission" date="2019-03" db="EMBL/GenBank/DDBJ databases">
        <title>Genomic Encyclopedia of Type Strains, Phase IV (KMG-IV): sequencing the most valuable type-strain genomes for metagenomic binning, comparative biology and taxonomic classification.</title>
        <authorList>
            <person name="Goeker M."/>
        </authorList>
    </citation>
    <scope>NUCLEOTIDE SEQUENCE [LARGE SCALE GENOMIC DNA]</scope>
    <source>
        <strain evidence="1 2">DSM 28867</strain>
    </source>
</reference>
<proteinExistence type="predicted"/>
<name>A0A4R7ZRJ9_9FIRM</name>
<dbReference type="Gene3D" id="3.30.1830.10">
    <property type="entry name" value="YehR-like"/>
    <property type="match status" value="1"/>
</dbReference>
<dbReference type="Proteomes" id="UP000294743">
    <property type="component" value="Unassembled WGS sequence"/>
</dbReference>